<dbReference type="SUPFAM" id="SSF53098">
    <property type="entry name" value="Ribonuclease H-like"/>
    <property type="match status" value="1"/>
</dbReference>
<dbReference type="Pfam" id="PF25597">
    <property type="entry name" value="SH3_retrovirus"/>
    <property type="match status" value="1"/>
</dbReference>
<accession>A0ABQ5DZ69</accession>
<reference evidence="5" key="1">
    <citation type="journal article" date="2022" name="Int. J. Mol. Sci.">
        <title>Draft Genome of Tanacetum Coccineum: Genomic Comparison of Closely Related Tanacetum-Family Plants.</title>
        <authorList>
            <person name="Yamashiro T."/>
            <person name="Shiraishi A."/>
            <person name="Nakayama K."/>
            <person name="Satake H."/>
        </authorList>
    </citation>
    <scope>NUCLEOTIDE SEQUENCE</scope>
</reference>
<evidence type="ECO:0000256" key="2">
    <source>
        <dbReference type="SAM" id="Coils"/>
    </source>
</evidence>
<dbReference type="EMBL" id="BQNB010015809">
    <property type="protein sequence ID" value="GJT44395.1"/>
    <property type="molecule type" value="Genomic_DNA"/>
</dbReference>
<sequence length="1117" mass="126570">MHEEVILNGDSPLPTRTVEGVEQVIAPTIVEQRLARKNELKARDNLLMDLPNKHQLEFNIHKDAKSLMEAIEKRFGGNKETKKVQKTLLKQQYENFNGSSSEDLDQIHDRLQKLISQLEIHGESISQEDVNLNTNETVNTTHGVTAANSKAHASTLPNVDSLSDAMIYSFFASQSNNSKLENEDLKQIDPDDLEEIDLKRGHFARKCRALRENRNREPVRRNVTVETAKAKALMAQDGLGYDWSDQAEEGPTNFALMAYTSSSSSSSDTESQMNVAAYKTDLESVETRLVVYQNNETVYEEDIKILKLDVILRDNALIELRKKFEKAEKERDDLELTLENHVVDSEENDMYKTSEGYHAIPPPYTGNFMPPKPDLVLAGVDDEDEHETKSEQRKANFAKVDFVKSNEHVKSSRESVKKVKNIEQAKYPRKNSQSPREKLVLNDKEKGIGQREVRPVWNNAKRVNHQNISNNMTHPHPRRNFVPSAVLTNSGTVPTSAAKQSSTRAVVPVSTARPVNTIAPRPTVNVTKPRPNLFHKSHSLVRRPFNQSTATKYKNFKERVNTARVNIVTAAGPKAVVNVVEGSEVHTIKASASWIWRPKQNFIDHISKDNSGSWISKIFDYVDTQGRLKHMTGNKAYLTDYQEIDGGFISFGGSSKGGKITAKGKIRTEKLDFEDVYFVKELKFNLFSVSQMCDKKNSVLFTETEFVVLSSDFNLLDESKVLLRVPRKNNMYSFDLKNVVPSGGLTCLFAKATLDESNLWHRRLGHINFKTMNKLVRGNLARGLPSNIFENDHTCVACQKGKQHKASCKTKSVSSIDKPLQMLHMDLFGPVSVRSLNKKMYCLVVTDDYSRFSWGFFLATKDETSEILKTFITGIENQLEHRVKTIRCDNGTEFKNHEMNQFCGKQCIKREFSVARTPQQNEVAERKNKTLIKAARTMLADSKLPTTFWAVAVNTACYVQNRVLVIKPHTMTPYELLHGRTPILSFMRPFRCLVTILNTLDHLGKFDGKSDEGLFVGYYVNSKAFRVFNTRTRIVEEFLHITFLKNKPNVAGIGPEWLFDIDSLKNSMNYKPVTAGNQTNGNASFKENSDVGPKDTEDVVSLNDVGKKFTEEPSYEE</sequence>
<keyword evidence="1" id="KW-0645">Protease</keyword>
<evidence type="ECO:0000256" key="3">
    <source>
        <dbReference type="SAM" id="MobiDB-lite"/>
    </source>
</evidence>
<proteinExistence type="predicted"/>
<dbReference type="Pfam" id="PF14223">
    <property type="entry name" value="Retrotran_gag_2"/>
    <property type="match status" value="1"/>
</dbReference>
<dbReference type="Pfam" id="PF00665">
    <property type="entry name" value="rve"/>
    <property type="match status" value="1"/>
</dbReference>
<feature type="compositionally biased region" description="Polar residues" evidence="3">
    <location>
        <begin position="1072"/>
        <end position="1086"/>
    </location>
</feature>
<keyword evidence="2" id="KW-0175">Coiled coil</keyword>
<dbReference type="InterPro" id="IPR012337">
    <property type="entry name" value="RNaseH-like_sf"/>
</dbReference>
<dbReference type="InterPro" id="IPR036397">
    <property type="entry name" value="RNaseH_sf"/>
</dbReference>
<protein>
    <submittedName>
        <fullName evidence="5">Ribonuclease H-like domain-containing protein</fullName>
    </submittedName>
</protein>
<evidence type="ECO:0000259" key="4">
    <source>
        <dbReference type="PROSITE" id="PS50994"/>
    </source>
</evidence>
<feature type="compositionally biased region" description="Basic and acidic residues" evidence="3">
    <location>
        <begin position="1087"/>
        <end position="1097"/>
    </location>
</feature>
<name>A0ABQ5DZ69_9ASTR</name>
<reference evidence="5" key="2">
    <citation type="submission" date="2022-01" db="EMBL/GenBank/DDBJ databases">
        <authorList>
            <person name="Yamashiro T."/>
            <person name="Shiraishi A."/>
            <person name="Satake H."/>
            <person name="Nakayama K."/>
        </authorList>
    </citation>
    <scope>NUCLEOTIDE SEQUENCE</scope>
</reference>
<gene>
    <name evidence="5" type="ORF">Tco_0953110</name>
</gene>
<evidence type="ECO:0000313" key="5">
    <source>
        <dbReference type="EMBL" id="GJT44395.1"/>
    </source>
</evidence>
<feature type="domain" description="Integrase catalytic" evidence="4">
    <location>
        <begin position="815"/>
        <end position="981"/>
    </location>
</feature>
<dbReference type="PANTHER" id="PTHR42648:SF32">
    <property type="entry name" value="RIBONUCLEASE H-LIKE DOMAIN, GAG-PRE-INTEGRASE DOMAIN PROTEIN-RELATED"/>
    <property type="match status" value="1"/>
</dbReference>
<dbReference type="InterPro" id="IPR057670">
    <property type="entry name" value="SH3_retrovirus"/>
</dbReference>
<organism evidence="5 6">
    <name type="scientific">Tanacetum coccineum</name>
    <dbReference type="NCBI Taxonomy" id="301880"/>
    <lineage>
        <taxon>Eukaryota</taxon>
        <taxon>Viridiplantae</taxon>
        <taxon>Streptophyta</taxon>
        <taxon>Embryophyta</taxon>
        <taxon>Tracheophyta</taxon>
        <taxon>Spermatophyta</taxon>
        <taxon>Magnoliopsida</taxon>
        <taxon>eudicotyledons</taxon>
        <taxon>Gunneridae</taxon>
        <taxon>Pentapetalae</taxon>
        <taxon>asterids</taxon>
        <taxon>campanulids</taxon>
        <taxon>Asterales</taxon>
        <taxon>Asteraceae</taxon>
        <taxon>Asteroideae</taxon>
        <taxon>Anthemideae</taxon>
        <taxon>Anthemidinae</taxon>
        <taxon>Tanacetum</taxon>
    </lineage>
</organism>
<dbReference type="InterPro" id="IPR001584">
    <property type="entry name" value="Integrase_cat-core"/>
</dbReference>
<keyword evidence="1" id="KW-0378">Hydrolase</keyword>
<dbReference type="Pfam" id="PF22936">
    <property type="entry name" value="Pol_BBD"/>
    <property type="match status" value="1"/>
</dbReference>
<comment type="caution">
    <text evidence="5">The sequence shown here is derived from an EMBL/GenBank/DDBJ whole genome shotgun (WGS) entry which is preliminary data.</text>
</comment>
<evidence type="ECO:0000256" key="1">
    <source>
        <dbReference type="ARBA" id="ARBA00022670"/>
    </source>
</evidence>
<feature type="coiled-coil region" evidence="2">
    <location>
        <begin position="275"/>
        <end position="344"/>
    </location>
</feature>
<dbReference type="InterPro" id="IPR054722">
    <property type="entry name" value="PolX-like_BBD"/>
</dbReference>
<dbReference type="Proteomes" id="UP001151760">
    <property type="component" value="Unassembled WGS sequence"/>
</dbReference>
<feature type="region of interest" description="Disordered" evidence="3">
    <location>
        <begin position="1072"/>
        <end position="1117"/>
    </location>
</feature>
<dbReference type="PANTHER" id="PTHR42648">
    <property type="entry name" value="TRANSPOSASE, PUTATIVE-RELATED"/>
    <property type="match status" value="1"/>
</dbReference>
<dbReference type="PROSITE" id="PS50994">
    <property type="entry name" value="INTEGRASE"/>
    <property type="match status" value="1"/>
</dbReference>
<dbReference type="InterPro" id="IPR025724">
    <property type="entry name" value="GAG-pre-integrase_dom"/>
</dbReference>
<dbReference type="Gene3D" id="3.30.420.10">
    <property type="entry name" value="Ribonuclease H-like superfamily/Ribonuclease H"/>
    <property type="match status" value="1"/>
</dbReference>
<evidence type="ECO:0000313" key="6">
    <source>
        <dbReference type="Proteomes" id="UP001151760"/>
    </source>
</evidence>
<dbReference type="Pfam" id="PF13976">
    <property type="entry name" value="gag_pre-integrs"/>
    <property type="match status" value="1"/>
</dbReference>
<dbReference type="InterPro" id="IPR039537">
    <property type="entry name" value="Retrotran_Ty1/copia-like"/>
</dbReference>
<keyword evidence="6" id="KW-1185">Reference proteome</keyword>